<keyword evidence="6 10" id="KW-0697">Rotamase</keyword>
<dbReference type="AlphaFoldDB" id="A0A8I3QAJ9"/>
<reference evidence="13" key="3">
    <citation type="submission" date="2025-09" db="UniProtKB">
        <authorList>
            <consortium name="Ensembl"/>
        </authorList>
    </citation>
    <scope>IDENTIFICATION</scope>
    <source>
        <strain evidence="13">Boxer</strain>
    </source>
</reference>
<dbReference type="PANTHER" id="PTHR45779">
    <property type="entry name" value="PEPTIDYLPROLYL ISOMERASE"/>
    <property type="match status" value="1"/>
</dbReference>
<comment type="similarity">
    <text evidence="8">Belongs to the FKBP-type PPIase family. FKBP2 subfamily.</text>
</comment>
<dbReference type="PANTHER" id="PTHR45779:SF3">
    <property type="entry name" value="PEPTIDYL-PROLYL CIS-TRANS ISOMERASE FKBP2"/>
    <property type="match status" value="1"/>
</dbReference>
<protein>
    <recommendedName>
        <fullName evidence="10">peptidylprolyl isomerase</fullName>
        <ecNumber evidence="10">5.2.1.8</ecNumber>
    </recommendedName>
</protein>
<dbReference type="Proteomes" id="UP000805418">
    <property type="component" value="Chromosome 18"/>
</dbReference>
<feature type="domain" description="PPIase FKBP-type" evidence="12">
    <location>
        <begin position="294"/>
        <end position="382"/>
    </location>
</feature>
<comment type="catalytic activity">
    <reaction evidence="1 10">
        <text>[protein]-peptidylproline (omega=180) = [protein]-peptidylproline (omega=0)</text>
        <dbReference type="Rhea" id="RHEA:16237"/>
        <dbReference type="Rhea" id="RHEA-COMP:10747"/>
        <dbReference type="Rhea" id="RHEA-COMP:10748"/>
        <dbReference type="ChEBI" id="CHEBI:83833"/>
        <dbReference type="ChEBI" id="CHEBI:83834"/>
        <dbReference type="EC" id="5.2.1.8"/>
    </reaction>
</comment>
<dbReference type="EC" id="5.2.1.8" evidence="10"/>
<dbReference type="GO" id="GO:0005783">
    <property type="term" value="C:endoplasmic reticulum"/>
    <property type="evidence" value="ECO:0000318"/>
    <property type="project" value="GO_Central"/>
</dbReference>
<evidence type="ECO:0000256" key="10">
    <source>
        <dbReference type="PROSITE-ProRule" id="PRU00277"/>
    </source>
</evidence>
<organism evidence="13 14">
    <name type="scientific">Canis lupus familiaris</name>
    <name type="common">Dog</name>
    <name type="synonym">Canis familiaris</name>
    <dbReference type="NCBI Taxonomy" id="9615"/>
    <lineage>
        <taxon>Eukaryota</taxon>
        <taxon>Metazoa</taxon>
        <taxon>Chordata</taxon>
        <taxon>Craniata</taxon>
        <taxon>Vertebrata</taxon>
        <taxon>Euteleostomi</taxon>
        <taxon>Mammalia</taxon>
        <taxon>Eutheria</taxon>
        <taxon>Laurasiatheria</taxon>
        <taxon>Carnivora</taxon>
        <taxon>Caniformia</taxon>
        <taxon>Canidae</taxon>
        <taxon>Canis</taxon>
    </lineage>
</organism>
<dbReference type="GeneTree" id="ENSGT00940000157074"/>
<dbReference type="Gene3D" id="3.10.50.40">
    <property type="match status" value="1"/>
</dbReference>
<dbReference type="InterPro" id="IPR001179">
    <property type="entry name" value="PPIase_FKBP_dom"/>
</dbReference>
<accession>A0A8I3QAJ9</accession>
<reference evidence="13" key="1">
    <citation type="submission" date="2020-03" db="EMBL/GenBank/DDBJ databases">
        <title>Long-read based genome assembly of a Labrador retriever dog.</title>
        <authorList>
            <person name="Eory L."/>
            <person name="Zhang W."/>
            <person name="Schoenebeck J."/>
        </authorList>
    </citation>
    <scope>NUCLEOTIDE SEQUENCE [LARGE SCALE GENOMIC DNA]</scope>
    <source>
        <strain evidence="13">Labrador retriever</strain>
    </source>
</reference>
<evidence type="ECO:0000256" key="3">
    <source>
        <dbReference type="ARBA" id="ARBA00004240"/>
    </source>
</evidence>
<comment type="subcellular location">
    <subcellularLocation>
        <location evidence="3">Endoplasmic reticulum</location>
    </subcellularLocation>
</comment>
<evidence type="ECO:0000256" key="4">
    <source>
        <dbReference type="ARBA" id="ARBA00022729"/>
    </source>
</evidence>
<feature type="region of interest" description="Disordered" evidence="11">
    <location>
        <begin position="40"/>
        <end position="67"/>
    </location>
</feature>
<evidence type="ECO:0000256" key="1">
    <source>
        <dbReference type="ARBA" id="ARBA00000971"/>
    </source>
</evidence>
<dbReference type="SUPFAM" id="SSF54534">
    <property type="entry name" value="FKBP-like"/>
    <property type="match status" value="1"/>
</dbReference>
<evidence type="ECO:0000313" key="13">
    <source>
        <dbReference type="Ensembl" id="ENSCAFP00845042872.1"/>
    </source>
</evidence>
<keyword evidence="4" id="KW-0732">Signal</keyword>
<evidence type="ECO:0000256" key="6">
    <source>
        <dbReference type="ARBA" id="ARBA00023110"/>
    </source>
</evidence>
<dbReference type="Ensembl" id="ENSCAFT00845054536.1">
    <property type="protein sequence ID" value="ENSCAFP00845042872.1"/>
    <property type="gene ID" value="ENSCAFG00845030714.1"/>
</dbReference>
<evidence type="ECO:0000259" key="12">
    <source>
        <dbReference type="PROSITE" id="PS50059"/>
    </source>
</evidence>
<sequence>MARGVHAGAVSAGAGPGDAVGRELPRERWCGWSVLGGHPTRGQSGYPAGPRGLRAGAAPRAEAQAPPGGCLRKIGAPRSHPAAMCGSLGAGPLQRPQRCGCAGQGATGCGVNGVARSRQLLDSQIGFGLCVKGRVGTEERRWGPGGKGGLGVSKGAGPWLLWPPLTPSPRCWGPRASPLLTGLVSVAAEPGGGGGDLGQGNPPGAGKVRWGWNLLVPAPIPCPPRPLLPPPLPRSVGRSIGVSSRRDMRLSWVLTVLSICLSALATAAGAEGKRKLQIGVKKRVDHCPIKSRKGDVLHMHYTGKLEDGTEFDSSLPQNQPFVFSLGTGQVIKGWDQGLLGMCEGEKRKLVIPSELGYGERGAPPKIPGGATLVFEVELLKIERRSEL</sequence>
<evidence type="ECO:0000313" key="14">
    <source>
        <dbReference type="Proteomes" id="UP000805418"/>
    </source>
</evidence>
<evidence type="ECO:0000256" key="7">
    <source>
        <dbReference type="ARBA" id="ARBA00023235"/>
    </source>
</evidence>
<dbReference type="PROSITE" id="PS50059">
    <property type="entry name" value="FKBP_PPIASE"/>
    <property type="match status" value="1"/>
</dbReference>
<name>A0A8I3QAJ9_CANLF</name>
<dbReference type="FunFam" id="3.10.50.40:FF:000016">
    <property type="entry name" value="Peptidylprolyl isomerase"/>
    <property type="match status" value="1"/>
</dbReference>
<dbReference type="InterPro" id="IPR044609">
    <property type="entry name" value="FKBP2/11"/>
</dbReference>
<evidence type="ECO:0000256" key="8">
    <source>
        <dbReference type="ARBA" id="ARBA00024206"/>
    </source>
</evidence>
<evidence type="ECO:0000256" key="9">
    <source>
        <dbReference type="ARBA" id="ARBA00064679"/>
    </source>
</evidence>
<dbReference type="OrthoDB" id="77911at2759"/>
<keyword evidence="7 10" id="KW-0413">Isomerase</keyword>
<comment type="subunit">
    <text evidence="9">Interacts with ARFGEF1/BIG1 and the C-terminal of EPB41L2.</text>
</comment>
<evidence type="ECO:0000256" key="2">
    <source>
        <dbReference type="ARBA" id="ARBA00002388"/>
    </source>
</evidence>
<evidence type="ECO:0000256" key="11">
    <source>
        <dbReference type="SAM" id="MobiDB-lite"/>
    </source>
</evidence>
<evidence type="ECO:0000256" key="5">
    <source>
        <dbReference type="ARBA" id="ARBA00022824"/>
    </source>
</evidence>
<dbReference type="Pfam" id="PF00254">
    <property type="entry name" value="FKBP_C"/>
    <property type="match status" value="1"/>
</dbReference>
<gene>
    <name evidence="13" type="primary">FKBP2</name>
</gene>
<comment type="function">
    <text evidence="2">PPIases accelerate the folding of proteins. It catalyzes the cis-trans isomerization of proline imidic peptide bonds in oligopeptides.</text>
</comment>
<reference evidence="13" key="2">
    <citation type="submission" date="2025-08" db="UniProtKB">
        <authorList>
            <consortium name="Ensembl"/>
        </authorList>
    </citation>
    <scope>IDENTIFICATION</scope>
    <source>
        <strain evidence="13">Boxer</strain>
    </source>
</reference>
<keyword evidence="14" id="KW-1185">Reference proteome</keyword>
<keyword evidence="5" id="KW-0256">Endoplasmic reticulum</keyword>
<dbReference type="InterPro" id="IPR046357">
    <property type="entry name" value="PPIase_dom_sf"/>
</dbReference>
<feature type="compositionally biased region" description="Low complexity" evidence="11">
    <location>
        <begin position="47"/>
        <end position="67"/>
    </location>
</feature>
<proteinExistence type="inferred from homology"/>
<dbReference type="GO" id="GO:0003755">
    <property type="term" value="F:peptidyl-prolyl cis-trans isomerase activity"/>
    <property type="evidence" value="ECO:0000318"/>
    <property type="project" value="GO_Central"/>
</dbReference>
<dbReference type="FunCoup" id="A0A8I3QAJ9">
    <property type="interactions" value="1341"/>
</dbReference>